<sequence>MRFPLHPVIEVCLEGWQISPSQMMPNSWRYLVVGAPQPSGRLGWWTTQSRHFRPMRPNWSSGQWVGGSIDDVGASLKKRSKKATPEEPVDASGGTTKVPIGKGREPTSKGKEPVEVEEVHRGFMRGGGLGRGGQ</sequence>
<feature type="compositionally biased region" description="Basic and acidic residues" evidence="1">
    <location>
        <begin position="102"/>
        <end position="121"/>
    </location>
</feature>
<comment type="caution">
    <text evidence="2">The sequence shown here is derived from an EMBL/GenBank/DDBJ whole genome shotgun (WGS) entry which is preliminary data.</text>
</comment>
<gene>
    <name evidence="2" type="ORF">B296_00043420</name>
</gene>
<feature type="compositionally biased region" description="Gly residues" evidence="1">
    <location>
        <begin position="124"/>
        <end position="134"/>
    </location>
</feature>
<name>A0A426X068_ENSVE</name>
<dbReference type="AlphaFoldDB" id="A0A426X068"/>
<proteinExistence type="predicted"/>
<evidence type="ECO:0000256" key="1">
    <source>
        <dbReference type="SAM" id="MobiDB-lite"/>
    </source>
</evidence>
<feature type="region of interest" description="Disordered" evidence="1">
    <location>
        <begin position="75"/>
        <end position="134"/>
    </location>
</feature>
<evidence type="ECO:0000313" key="3">
    <source>
        <dbReference type="Proteomes" id="UP000287651"/>
    </source>
</evidence>
<dbReference type="Proteomes" id="UP000287651">
    <property type="component" value="Unassembled WGS sequence"/>
</dbReference>
<organism evidence="2 3">
    <name type="scientific">Ensete ventricosum</name>
    <name type="common">Abyssinian banana</name>
    <name type="synonym">Musa ensete</name>
    <dbReference type="NCBI Taxonomy" id="4639"/>
    <lineage>
        <taxon>Eukaryota</taxon>
        <taxon>Viridiplantae</taxon>
        <taxon>Streptophyta</taxon>
        <taxon>Embryophyta</taxon>
        <taxon>Tracheophyta</taxon>
        <taxon>Spermatophyta</taxon>
        <taxon>Magnoliopsida</taxon>
        <taxon>Liliopsida</taxon>
        <taxon>Zingiberales</taxon>
        <taxon>Musaceae</taxon>
        <taxon>Ensete</taxon>
    </lineage>
</organism>
<reference evidence="2 3" key="1">
    <citation type="journal article" date="2014" name="Agronomy (Basel)">
        <title>A Draft Genome Sequence for Ensete ventricosum, the Drought-Tolerant Tree Against Hunger.</title>
        <authorList>
            <person name="Harrison J."/>
            <person name="Moore K.A."/>
            <person name="Paszkiewicz K."/>
            <person name="Jones T."/>
            <person name="Grant M."/>
            <person name="Ambacheew D."/>
            <person name="Muzemil S."/>
            <person name="Studholme D.J."/>
        </authorList>
    </citation>
    <scope>NUCLEOTIDE SEQUENCE [LARGE SCALE GENOMIC DNA]</scope>
</reference>
<dbReference type="EMBL" id="AMZH03030484">
    <property type="protein sequence ID" value="RRT32858.1"/>
    <property type="molecule type" value="Genomic_DNA"/>
</dbReference>
<evidence type="ECO:0000313" key="2">
    <source>
        <dbReference type="EMBL" id="RRT32858.1"/>
    </source>
</evidence>
<accession>A0A426X068</accession>
<feature type="non-terminal residue" evidence="2">
    <location>
        <position position="134"/>
    </location>
</feature>
<protein>
    <submittedName>
        <fullName evidence="2">Uncharacterized protein</fullName>
    </submittedName>
</protein>